<dbReference type="EMBL" id="WSZM01000007">
    <property type="protein sequence ID" value="KAF4047128.1"/>
    <property type="molecule type" value="Genomic_DNA"/>
</dbReference>
<dbReference type="AlphaFoldDB" id="A0A833T4Y2"/>
<dbReference type="Gene3D" id="3.40.33.10">
    <property type="entry name" value="CAP"/>
    <property type="match status" value="1"/>
</dbReference>
<protein>
    <submittedName>
        <fullName evidence="3">Cysteine-rich secretory protein family</fullName>
    </submittedName>
</protein>
<reference evidence="3" key="1">
    <citation type="submission" date="2020-04" db="EMBL/GenBank/DDBJ databases">
        <title>Hybrid Assembly of Korean Phytophthora infestans isolates.</title>
        <authorList>
            <person name="Prokchorchik M."/>
            <person name="Lee Y."/>
            <person name="Seo J."/>
            <person name="Cho J.-H."/>
            <person name="Park Y.-E."/>
            <person name="Jang D.-C."/>
            <person name="Im J.-S."/>
            <person name="Choi J.-G."/>
            <person name="Park H.-J."/>
            <person name="Lee G.-B."/>
            <person name="Lee Y.-G."/>
            <person name="Hong S.-Y."/>
            <person name="Cho K."/>
            <person name="Sohn K.H."/>
        </authorList>
    </citation>
    <scope>NUCLEOTIDE SEQUENCE</scope>
    <source>
        <strain evidence="3">KR_1_A1</strain>
    </source>
</reference>
<feature type="domain" description="SCP" evidence="2">
    <location>
        <begin position="58"/>
        <end position="176"/>
    </location>
</feature>
<comment type="caution">
    <text evidence="3">The sequence shown here is derived from an EMBL/GenBank/DDBJ whole genome shotgun (WGS) entry which is preliminary data.</text>
</comment>
<evidence type="ECO:0000313" key="3">
    <source>
        <dbReference type="EMBL" id="KAF4047128.1"/>
    </source>
</evidence>
<keyword evidence="1" id="KW-0732">Signal</keyword>
<dbReference type="InterPro" id="IPR014044">
    <property type="entry name" value="CAP_dom"/>
</dbReference>
<dbReference type="Proteomes" id="UP000602510">
    <property type="component" value="Unassembled WGS sequence"/>
</dbReference>
<dbReference type="InterPro" id="IPR035940">
    <property type="entry name" value="CAP_sf"/>
</dbReference>
<accession>A0A833T4Y2</accession>
<feature type="signal peptide" evidence="1">
    <location>
        <begin position="1"/>
        <end position="27"/>
    </location>
</feature>
<evidence type="ECO:0000313" key="4">
    <source>
        <dbReference type="Proteomes" id="UP000602510"/>
    </source>
</evidence>
<sequence length="185" mass="20149">MSLRKLCRSTLLVVIVVTTLWASSASADLEAAADNNSTVNNTTRYLKEAASDYRIAMLNAVNRERAARGLPKFCMNRKLQNAAQVHASDMAKRSFLSHTGSDGSSMSSRVRGAGYRWASIAENVAAGQATVSSVLASWMRSKPHRTNILSTKHKMFGCGYAATSSSKYKHYWTQDFASGNVEICG</sequence>
<keyword evidence="4" id="KW-1185">Reference proteome</keyword>
<name>A0A833T4Y2_PHYIN</name>
<dbReference type="SUPFAM" id="SSF55797">
    <property type="entry name" value="PR-1-like"/>
    <property type="match status" value="1"/>
</dbReference>
<dbReference type="CDD" id="cd05379">
    <property type="entry name" value="CAP_bacterial"/>
    <property type="match status" value="1"/>
</dbReference>
<dbReference type="PANTHER" id="PTHR31157:SF1">
    <property type="entry name" value="SCP DOMAIN-CONTAINING PROTEIN"/>
    <property type="match status" value="1"/>
</dbReference>
<dbReference type="Pfam" id="PF00188">
    <property type="entry name" value="CAP"/>
    <property type="match status" value="1"/>
</dbReference>
<proteinExistence type="predicted"/>
<feature type="chain" id="PRO_5032293393" evidence="1">
    <location>
        <begin position="28"/>
        <end position="185"/>
    </location>
</feature>
<gene>
    <name evidence="3" type="ORF">GN244_ATG00261</name>
</gene>
<dbReference type="OMA" id="NGKIWWT"/>
<organism evidence="3 4">
    <name type="scientific">Phytophthora infestans</name>
    <name type="common">Potato late blight agent</name>
    <name type="synonym">Botrytis infestans</name>
    <dbReference type="NCBI Taxonomy" id="4787"/>
    <lineage>
        <taxon>Eukaryota</taxon>
        <taxon>Sar</taxon>
        <taxon>Stramenopiles</taxon>
        <taxon>Oomycota</taxon>
        <taxon>Peronosporomycetes</taxon>
        <taxon>Peronosporales</taxon>
        <taxon>Peronosporaceae</taxon>
        <taxon>Phytophthora</taxon>
    </lineage>
</organism>
<evidence type="ECO:0000256" key="1">
    <source>
        <dbReference type="SAM" id="SignalP"/>
    </source>
</evidence>
<dbReference type="PANTHER" id="PTHR31157">
    <property type="entry name" value="SCP DOMAIN-CONTAINING PROTEIN"/>
    <property type="match status" value="1"/>
</dbReference>
<evidence type="ECO:0000259" key="2">
    <source>
        <dbReference type="Pfam" id="PF00188"/>
    </source>
</evidence>